<accession>A0A8S5QLC9</accession>
<reference evidence="1" key="1">
    <citation type="journal article" date="2021" name="Proc. Natl. Acad. Sci. U.S.A.">
        <title>A Catalog of Tens of Thousands of Viruses from Human Metagenomes Reveals Hidden Associations with Chronic Diseases.</title>
        <authorList>
            <person name="Tisza M.J."/>
            <person name="Buck C.B."/>
        </authorList>
    </citation>
    <scope>NUCLEOTIDE SEQUENCE</scope>
    <source>
        <strain evidence="1">Ctvv53</strain>
    </source>
</reference>
<dbReference type="EMBL" id="BK015678">
    <property type="protein sequence ID" value="DAE19595.1"/>
    <property type="molecule type" value="Genomic_DNA"/>
</dbReference>
<evidence type="ECO:0000313" key="1">
    <source>
        <dbReference type="EMBL" id="DAE19595.1"/>
    </source>
</evidence>
<sequence>MPIIAPKQRIEAPVTQRLKGGLFSRFAPIEDSSIRWENGVTWEDVERTNVGTIGQYQKPGAVKGLPKVLDNPKGVTVESMEPITVYATFRTTPLDHTPEEAVAIAAQRLAQYEEYAVEKALWNGVGGQGPALIRAQEWANSAGSQPAEGAWNAAEKYAHTPGVAPTFHLSQRLGSMLAGRLYIDTDPRTGESYTRMGTPVVFGDGYDDTPPIIASTGPILIYRGDVFTSTNGAGGFDKGTNDLTAVAERQYVIAFNPNDAYFVKVSTDPGSGKYVARQF</sequence>
<organism evidence="1">
    <name type="scientific">Siphoviridae sp. ctvv53</name>
    <dbReference type="NCBI Taxonomy" id="2826513"/>
    <lineage>
        <taxon>Viruses</taxon>
        <taxon>Duplodnaviria</taxon>
        <taxon>Heunggongvirae</taxon>
        <taxon>Uroviricota</taxon>
        <taxon>Caudoviricetes</taxon>
    </lineage>
</organism>
<protein>
    <submittedName>
        <fullName evidence="1">Uncharacterized protein</fullName>
    </submittedName>
</protein>
<proteinExistence type="predicted"/>
<name>A0A8S5QLC9_9CAUD</name>